<dbReference type="Pfam" id="PF08447">
    <property type="entry name" value="PAS_3"/>
    <property type="match status" value="2"/>
</dbReference>
<dbReference type="Pfam" id="PF13188">
    <property type="entry name" value="PAS_8"/>
    <property type="match status" value="1"/>
</dbReference>
<dbReference type="Pfam" id="PF00512">
    <property type="entry name" value="HisKA"/>
    <property type="match status" value="1"/>
</dbReference>
<dbReference type="PROSITE" id="PS50113">
    <property type="entry name" value="PAC"/>
    <property type="match status" value="1"/>
</dbReference>
<organism evidence="9 10">
    <name type="scientific">Negadavirga shengliensis</name>
    <dbReference type="NCBI Taxonomy" id="1389218"/>
    <lineage>
        <taxon>Bacteria</taxon>
        <taxon>Pseudomonadati</taxon>
        <taxon>Bacteroidota</taxon>
        <taxon>Cytophagia</taxon>
        <taxon>Cytophagales</taxon>
        <taxon>Cyclobacteriaceae</taxon>
        <taxon>Negadavirga</taxon>
    </lineage>
</organism>
<dbReference type="InterPro" id="IPR001610">
    <property type="entry name" value="PAC"/>
</dbReference>
<evidence type="ECO:0000259" key="6">
    <source>
        <dbReference type="PROSITE" id="PS50109"/>
    </source>
</evidence>
<name>A0ABV9T059_9BACT</name>
<keyword evidence="3" id="KW-0597">Phosphoprotein</keyword>
<dbReference type="InterPro" id="IPR036890">
    <property type="entry name" value="HATPase_C_sf"/>
</dbReference>
<dbReference type="SUPFAM" id="SSF55874">
    <property type="entry name" value="ATPase domain of HSP90 chaperone/DNA topoisomerase II/histidine kinase"/>
    <property type="match status" value="1"/>
</dbReference>
<dbReference type="EMBL" id="JBHSJJ010000004">
    <property type="protein sequence ID" value="MFC4871926.1"/>
    <property type="molecule type" value="Genomic_DNA"/>
</dbReference>
<dbReference type="InterPro" id="IPR000014">
    <property type="entry name" value="PAS"/>
</dbReference>
<keyword evidence="10" id="KW-1185">Reference proteome</keyword>
<feature type="domain" description="PAS" evidence="7">
    <location>
        <begin position="13"/>
        <end position="83"/>
    </location>
</feature>
<dbReference type="CDD" id="cd00130">
    <property type="entry name" value="PAS"/>
    <property type="match status" value="2"/>
</dbReference>
<evidence type="ECO:0000256" key="1">
    <source>
        <dbReference type="ARBA" id="ARBA00000085"/>
    </source>
</evidence>
<evidence type="ECO:0000259" key="8">
    <source>
        <dbReference type="PROSITE" id="PS50113"/>
    </source>
</evidence>
<evidence type="ECO:0000259" key="7">
    <source>
        <dbReference type="PROSITE" id="PS50112"/>
    </source>
</evidence>
<dbReference type="InterPro" id="IPR004358">
    <property type="entry name" value="Sig_transdc_His_kin-like_C"/>
</dbReference>
<dbReference type="RefSeq" id="WP_377063852.1">
    <property type="nucleotide sequence ID" value="NZ_JBHSJJ010000004.1"/>
</dbReference>
<dbReference type="PANTHER" id="PTHR43304:SF1">
    <property type="entry name" value="PAC DOMAIN-CONTAINING PROTEIN"/>
    <property type="match status" value="1"/>
</dbReference>
<dbReference type="CDD" id="cd00082">
    <property type="entry name" value="HisKA"/>
    <property type="match status" value="1"/>
</dbReference>
<dbReference type="Gene3D" id="3.30.565.10">
    <property type="entry name" value="Histidine kinase-like ATPase, C-terminal domain"/>
    <property type="match status" value="1"/>
</dbReference>
<evidence type="ECO:0000313" key="9">
    <source>
        <dbReference type="EMBL" id="MFC4871926.1"/>
    </source>
</evidence>
<feature type="domain" description="PAC" evidence="8">
    <location>
        <begin position="340"/>
        <end position="392"/>
    </location>
</feature>
<dbReference type="NCBIfam" id="TIGR00229">
    <property type="entry name" value="sensory_box"/>
    <property type="match status" value="2"/>
</dbReference>
<dbReference type="PROSITE" id="PS50112">
    <property type="entry name" value="PAS"/>
    <property type="match status" value="1"/>
</dbReference>
<dbReference type="SMART" id="SM00387">
    <property type="entry name" value="HATPase_c"/>
    <property type="match status" value="1"/>
</dbReference>
<evidence type="ECO:0000313" key="10">
    <source>
        <dbReference type="Proteomes" id="UP001595818"/>
    </source>
</evidence>
<dbReference type="InterPro" id="IPR003594">
    <property type="entry name" value="HATPase_dom"/>
</dbReference>
<keyword evidence="5" id="KW-0418">Kinase</keyword>
<dbReference type="SMART" id="SM00086">
    <property type="entry name" value="PAC"/>
    <property type="match status" value="2"/>
</dbReference>
<dbReference type="PRINTS" id="PR00344">
    <property type="entry name" value="BCTRLSENSOR"/>
</dbReference>
<protein>
    <recommendedName>
        <fullName evidence="2">histidine kinase</fullName>
        <ecNumber evidence="2">2.7.13.3</ecNumber>
    </recommendedName>
</protein>
<accession>A0ABV9T059</accession>
<feature type="domain" description="Histidine kinase" evidence="6">
    <location>
        <begin position="410"/>
        <end position="622"/>
    </location>
</feature>
<gene>
    <name evidence="9" type="ORF">ACFPFU_09525</name>
</gene>
<evidence type="ECO:0000256" key="4">
    <source>
        <dbReference type="ARBA" id="ARBA00022679"/>
    </source>
</evidence>
<dbReference type="SUPFAM" id="SSF55785">
    <property type="entry name" value="PYP-like sensor domain (PAS domain)"/>
    <property type="match status" value="3"/>
</dbReference>
<evidence type="ECO:0000256" key="3">
    <source>
        <dbReference type="ARBA" id="ARBA00022553"/>
    </source>
</evidence>
<dbReference type="PROSITE" id="PS50109">
    <property type="entry name" value="HIS_KIN"/>
    <property type="match status" value="1"/>
</dbReference>
<dbReference type="InterPro" id="IPR035965">
    <property type="entry name" value="PAS-like_dom_sf"/>
</dbReference>
<dbReference type="SMART" id="SM00388">
    <property type="entry name" value="HisKA"/>
    <property type="match status" value="1"/>
</dbReference>
<dbReference type="InterPro" id="IPR005467">
    <property type="entry name" value="His_kinase_dom"/>
</dbReference>
<dbReference type="SUPFAM" id="SSF47384">
    <property type="entry name" value="Homodimeric domain of signal transducing histidine kinase"/>
    <property type="match status" value="1"/>
</dbReference>
<dbReference type="PANTHER" id="PTHR43304">
    <property type="entry name" value="PHYTOCHROME-LIKE PROTEIN CPH1"/>
    <property type="match status" value="1"/>
</dbReference>
<reference evidence="10" key="1">
    <citation type="journal article" date="2019" name="Int. J. Syst. Evol. Microbiol.">
        <title>The Global Catalogue of Microorganisms (GCM) 10K type strain sequencing project: providing services to taxonomists for standard genome sequencing and annotation.</title>
        <authorList>
            <consortium name="The Broad Institute Genomics Platform"/>
            <consortium name="The Broad Institute Genome Sequencing Center for Infectious Disease"/>
            <person name="Wu L."/>
            <person name="Ma J."/>
        </authorList>
    </citation>
    <scope>NUCLEOTIDE SEQUENCE [LARGE SCALE GENOMIC DNA]</scope>
    <source>
        <strain evidence="10">CGMCC 4.7466</strain>
    </source>
</reference>
<keyword evidence="4" id="KW-0808">Transferase</keyword>
<dbReference type="InterPro" id="IPR013655">
    <property type="entry name" value="PAS_fold_3"/>
</dbReference>
<dbReference type="SMART" id="SM00091">
    <property type="entry name" value="PAS"/>
    <property type="match status" value="3"/>
</dbReference>
<dbReference type="Gene3D" id="2.10.70.100">
    <property type="match status" value="1"/>
</dbReference>
<comment type="catalytic activity">
    <reaction evidence="1">
        <text>ATP + protein L-histidine = ADP + protein N-phospho-L-histidine.</text>
        <dbReference type="EC" id="2.7.13.3"/>
    </reaction>
</comment>
<dbReference type="InterPro" id="IPR036097">
    <property type="entry name" value="HisK_dim/P_sf"/>
</dbReference>
<evidence type="ECO:0000256" key="2">
    <source>
        <dbReference type="ARBA" id="ARBA00012438"/>
    </source>
</evidence>
<dbReference type="EC" id="2.7.13.3" evidence="2"/>
<dbReference type="Pfam" id="PF02518">
    <property type="entry name" value="HATPase_c"/>
    <property type="match status" value="1"/>
</dbReference>
<dbReference type="Gene3D" id="1.10.287.130">
    <property type="match status" value="1"/>
</dbReference>
<dbReference type="Proteomes" id="UP001595818">
    <property type="component" value="Unassembled WGS sequence"/>
</dbReference>
<comment type="caution">
    <text evidence="9">The sequence shown here is derived from an EMBL/GenBank/DDBJ whole genome shotgun (WGS) entry which is preliminary data.</text>
</comment>
<dbReference type="InterPro" id="IPR003661">
    <property type="entry name" value="HisK_dim/P_dom"/>
</dbReference>
<dbReference type="InterPro" id="IPR000700">
    <property type="entry name" value="PAS-assoc_C"/>
</dbReference>
<proteinExistence type="predicted"/>
<evidence type="ECO:0000256" key="5">
    <source>
        <dbReference type="ARBA" id="ARBA00022777"/>
    </source>
</evidence>
<sequence>MDDPGIIEELKRAEYRFRTIVEHCSEAIAVLSPEGEVLYITPSIRNVLGYAEEEAMKLNVFSLVHPDELEEASKVWEDVLATSGVLMSGHTARMKHKDGTWRWVEASVKNMIHDPAINGIINNFKDVTEKVHARKQKAFDQNNLEALINSTTDMMWSVDRDFNLITANKPFLDMLRNFSGKEVDSGANIFSSGIPQELVNHYKKYYERTMSGEIFTVIEHLDYPSPMWLQISYHPIWVGNDIIGTACHSRIITELKEAEQIRIRNEERLKESQAIAKLGHWELNFETGISIWSDETCRIYGLPVEDNRQSFEVWVTFIHPDDLEYVMSEIEKSQKTLSDVELDHRILLRDGTVKHISSKSKYEFDEKGNPIGIYGVAYDVTVRKQAEEQLKQKAKELELSNAELEQFAYAASHDLQEPLRMVTSFLTQLENKYGDGLDDRGKRYIHFAVDGAKRMRQIILDILEYSRVGKTVGEPVALDINELVEEVKMLLTTQISGKKAHIQYPKLPIINSYKTPLFQVFQNLIGNALKYSAEGIEPQIKIDFKELKNHWQFSVTDNGIGIHEEYFDKIFNIFQRLHTQEVYSGTGIGLATTKKIIERLKGQIWVESIEGEGSTFYFTVGK</sequence>
<dbReference type="InterPro" id="IPR052162">
    <property type="entry name" value="Sensor_kinase/Photoreceptor"/>
</dbReference>
<dbReference type="Gene3D" id="3.30.450.20">
    <property type="entry name" value="PAS domain"/>
    <property type="match status" value="3"/>
</dbReference>